<feature type="site" description="Important for substrate specificity" evidence="4">
    <location>
        <position position="173"/>
    </location>
</feature>
<keyword evidence="7" id="KW-1185">Reference proteome</keyword>
<dbReference type="NCBIfam" id="TIGR01694">
    <property type="entry name" value="MTAP"/>
    <property type="match status" value="1"/>
</dbReference>
<feature type="binding site" evidence="4">
    <location>
        <begin position="55"/>
        <end position="56"/>
    </location>
    <ligand>
        <name>phosphate</name>
        <dbReference type="ChEBI" id="CHEBI:43474"/>
    </ligand>
</feature>
<dbReference type="OrthoDB" id="431409at2759"/>
<dbReference type="UniPathway" id="UPA00606"/>
<comment type="subunit">
    <text evidence="4">Homotrimer.</text>
</comment>
<dbReference type="GO" id="GO:0005829">
    <property type="term" value="C:cytosol"/>
    <property type="evidence" value="ECO:0007669"/>
    <property type="project" value="TreeGrafter"/>
</dbReference>
<keyword evidence="2 4" id="KW-0808">Transferase</keyword>
<dbReference type="SUPFAM" id="SSF53167">
    <property type="entry name" value="Purine and uridine phosphorylases"/>
    <property type="match status" value="1"/>
</dbReference>
<comment type="caution">
    <text evidence="6">The sequence shown here is derived from an EMBL/GenBank/DDBJ whole genome shotgun (WGS) entry which is preliminary data.</text>
</comment>
<sequence>MSFNIKIGIIGGSGLSNPEILTDAKEVSVTTVFGPPSDTLLEGKIEGVPCVLLPRHGRNHSIFPSAVNFRANLLALKQLGCTHVLVSTACGSLREEIEPGDFVIIDQFIDRTTKRASTFYDGSREEFKGILHVPMDTPFCTRTRDILKDASLSFNYKTHSKGTIVTIEGPRFSSKAESYMFRSWGGDVINMTTVPEVILARELSLCYAAIAMATDYDCWKEGDVVNVERVFAIMNFKRRTLIFIDRSNSEKAVNVLKKAVVEISKQDWKETLEKMKVIHYNLQRETLEISLKTQNHLLKRGRGATNKTTSYNENNKQ</sequence>
<dbReference type="AlphaFoldDB" id="A0A5N5TEZ9"/>
<reference evidence="6 7" key="1">
    <citation type="journal article" date="2019" name="PLoS Biol.">
        <title>Sex chromosomes control vertical transmission of feminizing Wolbachia symbionts in an isopod.</title>
        <authorList>
            <person name="Becking T."/>
            <person name="Chebbi M.A."/>
            <person name="Giraud I."/>
            <person name="Moumen B."/>
            <person name="Laverre T."/>
            <person name="Caubet Y."/>
            <person name="Peccoud J."/>
            <person name="Gilbert C."/>
            <person name="Cordaux R."/>
        </authorList>
    </citation>
    <scope>NUCLEOTIDE SEQUENCE [LARGE SCALE GENOMIC DNA]</scope>
    <source>
        <strain evidence="6">ANa2</strain>
        <tissue evidence="6">Whole body excluding digestive tract and cuticle</tissue>
    </source>
</reference>
<feature type="domain" description="Nucleoside phosphorylase" evidence="5">
    <location>
        <begin position="6"/>
        <end position="226"/>
    </location>
</feature>
<comment type="catalytic activity">
    <reaction evidence="4">
        <text>a purine D-ribonucleoside + phosphate = a purine nucleobase + alpha-D-ribose 1-phosphate</text>
        <dbReference type="Rhea" id="RHEA:19805"/>
        <dbReference type="ChEBI" id="CHEBI:26386"/>
        <dbReference type="ChEBI" id="CHEBI:43474"/>
        <dbReference type="ChEBI" id="CHEBI:57720"/>
        <dbReference type="ChEBI" id="CHEBI:142355"/>
        <dbReference type="EC" id="2.4.2.1"/>
    </reaction>
</comment>
<feature type="binding site" evidence="4">
    <location>
        <position position="13"/>
    </location>
    <ligand>
        <name>phosphate</name>
        <dbReference type="ChEBI" id="CHEBI:43474"/>
    </ligand>
</feature>
<keyword evidence="1 4" id="KW-0328">Glycosyltransferase</keyword>
<dbReference type="PANTHER" id="PTHR42679:SF2">
    <property type="entry name" value="S-METHYL-5'-THIOADENOSINE PHOSPHORYLASE"/>
    <property type="match status" value="1"/>
</dbReference>
<organism evidence="6 7">
    <name type="scientific">Armadillidium nasatum</name>
    <dbReference type="NCBI Taxonomy" id="96803"/>
    <lineage>
        <taxon>Eukaryota</taxon>
        <taxon>Metazoa</taxon>
        <taxon>Ecdysozoa</taxon>
        <taxon>Arthropoda</taxon>
        <taxon>Crustacea</taxon>
        <taxon>Multicrustacea</taxon>
        <taxon>Malacostraca</taxon>
        <taxon>Eumalacostraca</taxon>
        <taxon>Peracarida</taxon>
        <taxon>Isopoda</taxon>
        <taxon>Oniscidea</taxon>
        <taxon>Crinocheta</taxon>
        <taxon>Armadillidiidae</taxon>
        <taxon>Armadillidium</taxon>
    </lineage>
</organism>
<dbReference type="GO" id="GO:0006166">
    <property type="term" value="P:purine ribonucleoside salvage"/>
    <property type="evidence" value="ECO:0007669"/>
    <property type="project" value="UniProtKB-UniRule"/>
</dbReference>
<comment type="similarity">
    <text evidence="4">Belongs to the PNP/MTAP phosphorylase family. MTAP subfamily.</text>
</comment>
<comment type="miscellaneous">
    <text evidence="4">Although this enzyme belongs to the family of MTA phosphorylases based on sequence homology, it lacks several conserved amino acids in the substrate binding pocket that confer specificity towards MTA.</text>
</comment>
<evidence type="ECO:0000313" key="7">
    <source>
        <dbReference type="Proteomes" id="UP000326759"/>
    </source>
</evidence>
<proteinExistence type="inferred from homology"/>
<name>A0A5N5TEZ9_9CRUS</name>
<dbReference type="GO" id="GO:0017061">
    <property type="term" value="F:S-methyl-5-thioadenosine phosphorylase activity"/>
    <property type="evidence" value="ECO:0007669"/>
    <property type="project" value="InterPro"/>
</dbReference>
<dbReference type="GO" id="GO:0019509">
    <property type="term" value="P:L-methionine salvage from methylthioadenosine"/>
    <property type="evidence" value="ECO:0007669"/>
    <property type="project" value="TreeGrafter"/>
</dbReference>
<dbReference type="GO" id="GO:0005634">
    <property type="term" value="C:nucleus"/>
    <property type="evidence" value="ECO:0007669"/>
    <property type="project" value="UniProtKB-SubCell"/>
</dbReference>
<dbReference type="Pfam" id="PF01048">
    <property type="entry name" value="PNP_UDP_1"/>
    <property type="match status" value="1"/>
</dbReference>
<dbReference type="PROSITE" id="PS01240">
    <property type="entry name" value="PNP_MTAP_2"/>
    <property type="match status" value="1"/>
</dbReference>
<gene>
    <name evidence="6" type="primary">MTAP</name>
    <name evidence="6" type="ORF">Anas_11758</name>
</gene>
<dbReference type="CDD" id="cd09010">
    <property type="entry name" value="MTAP_SsMTAPII_like_MTIP"/>
    <property type="match status" value="1"/>
</dbReference>
<dbReference type="PANTHER" id="PTHR42679">
    <property type="entry name" value="S-METHYL-5'-THIOADENOSINE PHOSPHORYLASE"/>
    <property type="match status" value="1"/>
</dbReference>
<dbReference type="Gene3D" id="3.40.50.1580">
    <property type="entry name" value="Nucleoside phosphorylase domain"/>
    <property type="match status" value="1"/>
</dbReference>
<feature type="site" description="Important for substrate specificity" evidence="4">
    <location>
        <position position="238"/>
    </location>
</feature>
<dbReference type="InterPro" id="IPR010044">
    <property type="entry name" value="MTAP"/>
</dbReference>
<dbReference type="EC" id="2.4.2.1" evidence="4"/>
<evidence type="ECO:0000256" key="1">
    <source>
        <dbReference type="ARBA" id="ARBA00022676"/>
    </source>
</evidence>
<dbReference type="InterPro" id="IPR000845">
    <property type="entry name" value="Nucleoside_phosphorylase_d"/>
</dbReference>
<feature type="binding site" evidence="4">
    <location>
        <position position="191"/>
    </location>
    <ligand>
        <name>substrate</name>
    </ligand>
</feature>
<evidence type="ECO:0000313" key="6">
    <source>
        <dbReference type="EMBL" id="KAB7503705.1"/>
    </source>
</evidence>
<feature type="binding site" evidence="4">
    <location>
        <begin position="88"/>
        <end position="89"/>
    </location>
    <ligand>
        <name>phosphate</name>
        <dbReference type="ChEBI" id="CHEBI:43474"/>
    </ligand>
</feature>
<comment type="function">
    <text evidence="4">Purine nucleoside phosphorylase involved in purine salvage.</text>
</comment>
<comment type="pathway">
    <text evidence="4">Purine metabolism; purine nucleoside salvage.</text>
</comment>
<keyword evidence="4" id="KW-0539">Nucleus</keyword>
<evidence type="ECO:0000259" key="5">
    <source>
        <dbReference type="Pfam" id="PF01048"/>
    </source>
</evidence>
<dbReference type="HAMAP" id="MF_01963">
    <property type="entry name" value="MTAP"/>
    <property type="match status" value="1"/>
</dbReference>
<evidence type="ECO:0000256" key="3">
    <source>
        <dbReference type="ARBA" id="ARBA00022726"/>
    </source>
</evidence>
<accession>A0A5N5TEZ9</accession>
<dbReference type="EMBL" id="SEYY01004633">
    <property type="protein sequence ID" value="KAB7503705.1"/>
    <property type="molecule type" value="Genomic_DNA"/>
</dbReference>
<feature type="binding site" evidence="4">
    <location>
        <begin position="215"/>
        <end position="217"/>
    </location>
    <ligand>
        <name>substrate</name>
    </ligand>
</feature>
<dbReference type="Proteomes" id="UP000326759">
    <property type="component" value="Unassembled WGS sequence"/>
</dbReference>
<dbReference type="InterPro" id="IPR018099">
    <property type="entry name" value="Purine_phosphorylase-2_CS"/>
</dbReference>
<protein>
    <recommendedName>
        <fullName evidence="4">Purine nucleoside phosphorylase</fullName>
        <shortName evidence="4">PNP</shortName>
        <ecNumber evidence="4">2.4.2.1</ecNumber>
    </recommendedName>
</protein>
<comment type="subcellular location">
    <subcellularLocation>
        <location evidence="4">Cytoplasm</location>
    </subcellularLocation>
    <subcellularLocation>
        <location evidence="4">Nucleus</location>
    </subcellularLocation>
</comment>
<evidence type="ECO:0000256" key="2">
    <source>
        <dbReference type="ARBA" id="ARBA00022679"/>
    </source>
</evidence>
<keyword evidence="4" id="KW-0963">Cytoplasm</keyword>
<dbReference type="InterPro" id="IPR035994">
    <property type="entry name" value="Nucleoside_phosphorylase_sf"/>
</dbReference>
<keyword evidence="3 4" id="KW-0660">Purine salvage</keyword>
<feature type="binding site" evidence="4">
    <location>
        <position position="192"/>
    </location>
    <ligand>
        <name>phosphate</name>
        <dbReference type="ChEBI" id="CHEBI:43474"/>
    </ligand>
</feature>
<evidence type="ECO:0000256" key="4">
    <source>
        <dbReference type="HAMAP-Rule" id="MF_03155"/>
    </source>
</evidence>